<gene>
    <name evidence="2" type="ORF">LHYA1_G006522</name>
</gene>
<feature type="compositionally biased region" description="Polar residues" evidence="1">
    <location>
        <begin position="47"/>
        <end position="61"/>
    </location>
</feature>
<keyword evidence="3" id="KW-1185">Reference proteome</keyword>
<accession>A0A8H8QZT7</accession>
<comment type="caution">
    <text evidence="2">The sequence shown here is derived from an EMBL/GenBank/DDBJ whole genome shotgun (WGS) entry which is preliminary data.</text>
</comment>
<dbReference type="RefSeq" id="XP_031004521.1">
    <property type="nucleotide sequence ID" value="XM_031151459.1"/>
</dbReference>
<name>A0A8H8QZT7_9HELO</name>
<dbReference type="Proteomes" id="UP000431533">
    <property type="component" value="Unassembled WGS sequence"/>
</dbReference>
<evidence type="ECO:0000313" key="2">
    <source>
        <dbReference type="EMBL" id="TVY25733.1"/>
    </source>
</evidence>
<proteinExistence type="predicted"/>
<evidence type="ECO:0000313" key="3">
    <source>
        <dbReference type="Proteomes" id="UP000431533"/>
    </source>
</evidence>
<feature type="compositionally biased region" description="Low complexity" evidence="1">
    <location>
        <begin position="19"/>
        <end position="40"/>
    </location>
</feature>
<dbReference type="GeneID" id="41986720"/>
<dbReference type="EMBL" id="QGMH01000087">
    <property type="protein sequence ID" value="TVY25733.1"/>
    <property type="molecule type" value="Genomic_DNA"/>
</dbReference>
<evidence type="ECO:0000256" key="1">
    <source>
        <dbReference type="SAM" id="MobiDB-lite"/>
    </source>
</evidence>
<protein>
    <submittedName>
        <fullName evidence="2">Uncharacterized protein</fullName>
    </submittedName>
</protein>
<reference evidence="2 3" key="1">
    <citation type="submission" date="2018-05" db="EMBL/GenBank/DDBJ databases">
        <title>Genome sequencing and assembly of the regulated plant pathogen Lachnellula willkommii and related sister species for the development of diagnostic species identification markers.</title>
        <authorList>
            <person name="Giroux E."/>
            <person name="Bilodeau G."/>
        </authorList>
    </citation>
    <scope>NUCLEOTIDE SEQUENCE [LARGE SCALE GENOMIC DNA]</scope>
    <source>
        <strain evidence="2 3">CBS 185.66</strain>
    </source>
</reference>
<sequence>MASRSLKPASYLASAAQQTPSRSPRPSFARTSSASSNVSSKSDDSFGTSLRTMNTGSTAEGNTAPVKDHVSKSGSASSPCIVALVKAVKVQAKPRQ</sequence>
<feature type="region of interest" description="Disordered" evidence="1">
    <location>
        <begin position="1"/>
        <end position="77"/>
    </location>
</feature>
<dbReference type="AlphaFoldDB" id="A0A8H8QZT7"/>
<organism evidence="2 3">
    <name type="scientific">Lachnellula hyalina</name>
    <dbReference type="NCBI Taxonomy" id="1316788"/>
    <lineage>
        <taxon>Eukaryota</taxon>
        <taxon>Fungi</taxon>
        <taxon>Dikarya</taxon>
        <taxon>Ascomycota</taxon>
        <taxon>Pezizomycotina</taxon>
        <taxon>Leotiomycetes</taxon>
        <taxon>Helotiales</taxon>
        <taxon>Lachnaceae</taxon>
        <taxon>Lachnellula</taxon>
    </lineage>
</organism>